<dbReference type="GeneID" id="64599593"/>
<evidence type="ECO:0000256" key="1">
    <source>
        <dbReference type="SAM" id="MobiDB-lite"/>
    </source>
</evidence>
<organism evidence="2 3">
    <name type="scientific">Suillus plorans</name>
    <dbReference type="NCBI Taxonomy" id="116603"/>
    <lineage>
        <taxon>Eukaryota</taxon>
        <taxon>Fungi</taxon>
        <taxon>Dikarya</taxon>
        <taxon>Basidiomycota</taxon>
        <taxon>Agaricomycotina</taxon>
        <taxon>Agaricomycetes</taxon>
        <taxon>Agaricomycetidae</taxon>
        <taxon>Boletales</taxon>
        <taxon>Suillineae</taxon>
        <taxon>Suillaceae</taxon>
        <taxon>Suillus</taxon>
    </lineage>
</organism>
<dbReference type="OrthoDB" id="192702at2759"/>
<dbReference type="EMBL" id="JABBWE010000006">
    <property type="protein sequence ID" value="KAG1802249.1"/>
    <property type="molecule type" value="Genomic_DNA"/>
</dbReference>
<dbReference type="AlphaFoldDB" id="A0A9P7DSY9"/>
<protein>
    <submittedName>
        <fullName evidence="2">Uncharacterized protein</fullName>
    </submittedName>
</protein>
<evidence type="ECO:0000313" key="2">
    <source>
        <dbReference type="EMBL" id="KAG1802249.1"/>
    </source>
</evidence>
<proteinExistence type="predicted"/>
<gene>
    <name evidence="2" type="ORF">HD556DRAFT_1438294</name>
</gene>
<name>A0A9P7DSY9_9AGAM</name>
<feature type="region of interest" description="Disordered" evidence="1">
    <location>
        <begin position="1"/>
        <end position="21"/>
    </location>
</feature>
<dbReference type="Pfam" id="PF11017">
    <property type="entry name" value="DUF2855"/>
    <property type="match status" value="1"/>
</dbReference>
<evidence type="ECO:0000313" key="3">
    <source>
        <dbReference type="Proteomes" id="UP000719766"/>
    </source>
</evidence>
<reference evidence="2" key="1">
    <citation type="journal article" date="2020" name="New Phytol.">
        <title>Comparative genomics reveals dynamic genome evolution in host specialist ectomycorrhizal fungi.</title>
        <authorList>
            <person name="Lofgren L.A."/>
            <person name="Nguyen N.H."/>
            <person name="Vilgalys R."/>
            <person name="Ruytinx J."/>
            <person name="Liao H.L."/>
            <person name="Branco S."/>
            <person name="Kuo A."/>
            <person name="LaButti K."/>
            <person name="Lipzen A."/>
            <person name="Andreopoulos W."/>
            <person name="Pangilinan J."/>
            <person name="Riley R."/>
            <person name="Hundley H."/>
            <person name="Na H."/>
            <person name="Barry K."/>
            <person name="Grigoriev I.V."/>
            <person name="Stajich J.E."/>
            <person name="Kennedy P.G."/>
        </authorList>
    </citation>
    <scope>NUCLEOTIDE SEQUENCE</scope>
    <source>
        <strain evidence="2">S12</strain>
    </source>
</reference>
<dbReference type="RefSeq" id="XP_041165441.1">
    <property type="nucleotide sequence ID" value="XM_041305829.1"/>
</dbReference>
<keyword evidence="3" id="KW-1185">Reference proteome</keyword>
<sequence length="460" mass="51250">MSLSSPRPAAAPGIESQMSHGGGGAYKCHYPVDPRLSNLNVNVQQMENLILCHPRASSSQDPNQAIIVKCEVPQTIPNDHVLLEVDRFGFSTNNMTYQALGEASHFRYFEFHHPPDAEGVSSTTHGVTPVWGFGTIIKSTHLKVHTGERVYGYFAPARYLLLPVTSDANKYAFFVPRPHLPPDRRPYNQITRCAEDPLYDPSPTAEDLTMLYRPLFWTSFWCEDWLNSSNYKGGSTHILISSASSKTAFCLAYLIRRRNSLQGSSTRRVIGLTSTKNIAFTKRLALYDDAFDYESFDTSLVGDLARGHWIYVDVTGNDGLNARVRDHFRACGDSELVTCIALGLTNVSASTTEPSSAASWGSDSEAPQGGDPKLEHFFMPEWLSIRKQQLSVSAITQMQKEAWTRLMSDCGTWGVSLRRVCGPDQVKAAYEEIVKRGLAPEEAFVWSLWETRVYGSTAKL</sequence>
<dbReference type="Proteomes" id="UP000719766">
    <property type="component" value="Unassembled WGS sequence"/>
</dbReference>
<comment type="caution">
    <text evidence="2">The sequence shown here is derived from an EMBL/GenBank/DDBJ whole genome shotgun (WGS) entry which is preliminary data.</text>
</comment>
<accession>A0A9P7DSY9</accession>
<dbReference type="InterPro" id="IPR021276">
    <property type="entry name" value="DUF2855"/>
</dbReference>